<dbReference type="AlphaFoldDB" id="A0A6N2Y6V1"/>
<evidence type="ECO:0000259" key="18">
    <source>
        <dbReference type="PROSITE" id="PS50967"/>
    </source>
</evidence>
<dbReference type="InterPro" id="IPR011545">
    <property type="entry name" value="DEAD/DEAH_box_helicase_dom"/>
</dbReference>
<comment type="similarity">
    <text evidence="3">Belongs to the helicase family. RecQ subfamily.</text>
</comment>
<dbReference type="GO" id="GO:0009432">
    <property type="term" value="P:SOS response"/>
    <property type="evidence" value="ECO:0007669"/>
    <property type="project" value="UniProtKB-UniRule"/>
</dbReference>
<dbReference type="InterPro" id="IPR001650">
    <property type="entry name" value="Helicase_C-like"/>
</dbReference>
<dbReference type="NCBIfam" id="TIGR01389">
    <property type="entry name" value="recQ"/>
    <property type="match status" value="1"/>
</dbReference>
<evidence type="ECO:0000256" key="12">
    <source>
        <dbReference type="ARBA" id="ARBA00023172"/>
    </source>
</evidence>
<evidence type="ECO:0000256" key="13">
    <source>
        <dbReference type="ARBA" id="ARBA00023204"/>
    </source>
</evidence>
<dbReference type="SMART" id="SM00490">
    <property type="entry name" value="HELICc"/>
    <property type="match status" value="1"/>
</dbReference>
<feature type="domain" description="Helicase C-terminal" evidence="20">
    <location>
        <begin position="239"/>
        <end position="388"/>
    </location>
</feature>
<evidence type="ECO:0000256" key="2">
    <source>
        <dbReference type="ARBA" id="ARBA00001947"/>
    </source>
</evidence>
<dbReference type="InterPro" id="IPR018982">
    <property type="entry name" value="RQC_domain"/>
</dbReference>
<evidence type="ECO:0000256" key="11">
    <source>
        <dbReference type="ARBA" id="ARBA00023125"/>
    </source>
</evidence>
<dbReference type="SUPFAM" id="SSF46785">
    <property type="entry name" value="Winged helix' DNA-binding domain"/>
    <property type="match status" value="1"/>
</dbReference>
<dbReference type="NCBIfam" id="TIGR00614">
    <property type="entry name" value="recQ_fam"/>
    <property type="match status" value="1"/>
</dbReference>
<dbReference type="GO" id="GO:0030894">
    <property type="term" value="C:replisome"/>
    <property type="evidence" value="ECO:0007669"/>
    <property type="project" value="TreeGrafter"/>
</dbReference>
<dbReference type="CDD" id="cd18794">
    <property type="entry name" value="SF2_C_RecQ"/>
    <property type="match status" value="1"/>
</dbReference>
<dbReference type="InterPro" id="IPR014001">
    <property type="entry name" value="Helicase_ATP-bd"/>
</dbReference>
<dbReference type="SUPFAM" id="SSF47819">
    <property type="entry name" value="HRDC-like"/>
    <property type="match status" value="1"/>
</dbReference>
<dbReference type="PROSITE" id="PS51194">
    <property type="entry name" value="HELICASE_CTER"/>
    <property type="match status" value="1"/>
</dbReference>
<evidence type="ECO:0000256" key="3">
    <source>
        <dbReference type="ARBA" id="ARBA00005446"/>
    </source>
</evidence>
<evidence type="ECO:0000256" key="14">
    <source>
        <dbReference type="ARBA" id="ARBA00023235"/>
    </source>
</evidence>
<dbReference type="CDD" id="cd17920">
    <property type="entry name" value="DEXHc_RecQ"/>
    <property type="match status" value="1"/>
</dbReference>
<evidence type="ECO:0000256" key="4">
    <source>
        <dbReference type="ARBA" id="ARBA00022723"/>
    </source>
</evidence>
<dbReference type="InterPro" id="IPR006293">
    <property type="entry name" value="DNA_helicase_ATP-dep_RecQ_bac"/>
</dbReference>
<evidence type="ECO:0000256" key="15">
    <source>
        <dbReference type="ARBA" id="ARBA00034617"/>
    </source>
</evidence>
<dbReference type="InterPro" id="IPR027417">
    <property type="entry name" value="P-loop_NTPase"/>
</dbReference>
<dbReference type="InterPro" id="IPR036390">
    <property type="entry name" value="WH_DNA-bd_sf"/>
</dbReference>
<evidence type="ECO:0000256" key="9">
    <source>
        <dbReference type="ARBA" id="ARBA00022833"/>
    </source>
</evidence>
<sequence length="627" mass="70169">MEQQQTSKNVVGTQRDGANQQAQMKQHALRMLETYFGYTSFRPAQEAPIASLLRNEDVIGIMPTGAGKSICFQIPALCKPGLTIVFSPLISLMKDQVDGLLVQNIPAALINSTLTQAEFNKTMYEVRSGKIKLLYIAPERLGSNFFCNVLRALPIAQVIVDEAHCISEWGHDFRPSYRLIGEWLNSLPKRPIVGAFTATATKYVENDIKKLLGLNHANVYVTGFDRPNLSFAVIRTPKRMDYVVHYVRQHDNENGIIYCATRKDVDRVYENLTRAGIKVGHYHGGLNDEVRREMQNAYADDKLQVMVATNAFGMGIDKSNVRYVLHYQMPRNMESYYQEAGRAGRDGAPAECILLYSGQDVQVHKYLIEQSIETPERQEVELRKLQSMIDYCFCSNCLRKYMLNYFGESTVWTTCDNCSSCKGSGDKVNVTKEAKAIFRAIMGTDERYGASMITSIVRGERTDRIMRAGHDALPVFGLLSNVDEKSIKGLIQQFVASGYLRSSSGKYPVLSLTAGAEEVLGGHKEVEEIRQHVSVPSRTSRTTSTTSRGKSRSGSGGLFEHLRQHRKRLAEETGLRPYLIFPDTVLIDLANLRPTTLGEFGNVKGVGEAKLKKYGLSFLQAIAEYKG</sequence>
<dbReference type="Gene3D" id="1.10.150.80">
    <property type="entry name" value="HRDC domain"/>
    <property type="match status" value="1"/>
</dbReference>
<dbReference type="Pfam" id="PF16124">
    <property type="entry name" value="RecQ_Zn_bind"/>
    <property type="match status" value="1"/>
</dbReference>
<dbReference type="GO" id="GO:0003677">
    <property type="term" value="F:DNA binding"/>
    <property type="evidence" value="ECO:0007669"/>
    <property type="project" value="UniProtKB-KW"/>
</dbReference>
<keyword evidence="7 21" id="KW-0378">Hydrolase</keyword>
<name>A0A6N2Y6V1_9FIRM</name>
<dbReference type="PANTHER" id="PTHR13710">
    <property type="entry name" value="DNA HELICASE RECQ FAMILY MEMBER"/>
    <property type="match status" value="1"/>
</dbReference>
<evidence type="ECO:0000256" key="8">
    <source>
        <dbReference type="ARBA" id="ARBA00022806"/>
    </source>
</evidence>
<keyword evidence="12" id="KW-0233">DNA recombination</keyword>
<dbReference type="InterPro" id="IPR032284">
    <property type="entry name" value="RecQ_Zn-bd"/>
</dbReference>
<dbReference type="FunFam" id="3.40.50.300:FF:001389">
    <property type="entry name" value="ATP-dependent DNA helicase RecQ"/>
    <property type="match status" value="1"/>
</dbReference>
<comment type="cofactor">
    <cofactor evidence="1">
        <name>Mg(2+)</name>
        <dbReference type="ChEBI" id="CHEBI:18420"/>
    </cofactor>
</comment>
<dbReference type="InterPro" id="IPR010997">
    <property type="entry name" value="HRDC-like_sf"/>
</dbReference>
<dbReference type="SUPFAM" id="SSF52540">
    <property type="entry name" value="P-loop containing nucleoside triphosphate hydrolases"/>
    <property type="match status" value="1"/>
</dbReference>
<dbReference type="GO" id="GO:0016787">
    <property type="term" value="F:hydrolase activity"/>
    <property type="evidence" value="ECO:0007669"/>
    <property type="project" value="UniProtKB-KW"/>
</dbReference>
<dbReference type="InterPro" id="IPR004589">
    <property type="entry name" value="DNA_helicase_ATP-dep_RecQ"/>
</dbReference>
<dbReference type="Gene3D" id="3.40.50.300">
    <property type="entry name" value="P-loop containing nucleotide triphosphate hydrolases"/>
    <property type="match status" value="2"/>
</dbReference>
<dbReference type="GO" id="GO:0005737">
    <property type="term" value="C:cytoplasm"/>
    <property type="evidence" value="ECO:0007669"/>
    <property type="project" value="TreeGrafter"/>
</dbReference>
<feature type="domain" description="HRDC" evidence="18">
    <location>
        <begin position="552"/>
        <end position="627"/>
    </location>
</feature>
<dbReference type="EMBL" id="CACRUF010000003">
    <property type="protein sequence ID" value="VYT62385.1"/>
    <property type="molecule type" value="Genomic_DNA"/>
</dbReference>
<reference evidence="21" key="1">
    <citation type="submission" date="2019-11" db="EMBL/GenBank/DDBJ databases">
        <authorList>
            <person name="Feng L."/>
        </authorList>
    </citation>
    <scope>NUCLEOTIDE SEQUENCE</scope>
    <source>
        <strain evidence="21">VdisparLFYP95</strain>
    </source>
</reference>
<evidence type="ECO:0000256" key="17">
    <source>
        <dbReference type="SAM" id="MobiDB-lite"/>
    </source>
</evidence>
<dbReference type="Pfam" id="PF09382">
    <property type="entry name" value="RQC"/>
    <property type="match status" value="1"/>
</dbReference>
<dbReference type="GO" id="GO:0009378">
    <property type="term" value="F:four-way junction helicase activity"/>
    <property type="evidence" value="ECO:0007669"/>
    <property type="project" value="TreeGrafter"/>
</dbReference>
<dbReference type="Pfam" id="PF00570">
    <property type="entry name" value="HRDC"/>
    <property type="match status" value="1"/>
</dbReference>
<gene>
    <name evidence="21" type="primary">recQ</name>
    <name evidence="21" type="ORF">VDLFYP95_00297</name>
</gene>
<accession>A0A6N2Y6V1</accession>
<evidence type="ECO:0000256" key="16">
    <source>
        <dbReference type="NCBIfam" id="TIGR01389"/>
    </source>
</evidence>
<evidence type="ECO:0000256" key="6">
    <source>
        <dbReference type="ARBA" id="ARBA00022763"/>
    </source>
</evidence>
<evidence type="ECO:0000256" key="5">
    <source>
        <dbReference type="ARBA" id="ARBA00022741"/>
    </source>
</evidence>
<comment type="catalytic activity">
    <reaction evidence="15">
        <text>Couples ATP hydrolysis with the unwinding of duplex DNA by translocating in the 3'-5' direction.</text>
        <dbReference type="EC" id="5.6.2.4"/>
    </reaction>
</comment>
<dbReference type="GO" id="GO:0006310">
    <property type="term" value="P:DNA recombination"/>
    <property type="evidence" value="ECO:0007669"/>
    <property type="project" value="UniProtKB-UniRule"/>
</dbReference>
<feature type="domain" description="Helicase ATP-binding" evidence="19">
    <location>
        <begin position="49"/>
        <end position="218"/>
    </location>
</feature>
<dbReference type="InterPro" id="IPR044876">
    <property type="entry name" value="HRDC_dom_sf"/>
</dbReference>
<evidence type="ECO:0000256" key="7">
    <source>
        <dbReference type="ARBA" id="ARBA00022801"/>
    </source>
</evidence>
<dbReference type="GO" id="GO:0046872">
    <property type="term" value="F:metal ion binding"/>
    <property type="evidence" value="ECO:0007669"/>
    <property type="project" value="UniProtKB-KW"/>
</dbReference>
<dbReference type="GO" id="GO:0006260">
    <property type="term" value="P:DNA replication"/>
    <property type="evidence" value="ECO:0007669"/>
    <property type="project" value="InterPro"/>
</dbReference>
<dbReference type="Pfam" id="PF00270">
    <property type="entry name" value="DEAD"/>
    <property type="match status" value="1"/>
</dbReference>
<keyword evidence="4" id="KW-0479">Metal-binding</keyword>
<dbReference type="SMART" id="SM00341">
    <property type="entry name" value="HRDC"/>
    <property type="match status" value="1"/>
</dbReference>
<dbReference type="SMART" id="SM00487">
    <property type="entry name" value="DEXDc"/>
    <property type="match status" value="1"/>
</dbReference>
<evidence type="ECO:0000259" key="19">
    <source>
        <dbReference type="PROSITE" id="PS51192"/>
    </source>
</evidence>
<evidence type="ECO:0000259" key="20">
    <source>
        <dbReference type="PROSITE" id="PS51194"/>
    </source>
</evidence>
<dbReference type="PROSITE" id="PS51192">
    <property type="entry name" value="HELICASE_ATP_BIND_1"/>
    <property type="match status" value="1"/>
</dbReference>
<dbReference type="PROSITE" id="PS50967">
    <property type="entry name" value="HRDC"/>
    <property type="match status" value="1"/>
</dbReference>
<dbReference type="PANTHER" id="PTHR13710:SF105">
    <property type="entry name" value="ATP-DEPENDENT DNA HELICASE Q1"/>
    <property type="match status" value="1"/>
</dbReference>
<evidence type="ECO:0000256" key="10">
    <source>
        <dbReference type="ARBA" id="ARBA00022840"/>
    </source>
</evidence>
<proteinExistence type="inferred from homology"/>
<keyword evidence="6" id="KW-0227">DNA damage</keyword>
<dbReference type="GO" id="GO:0006281">
    <property type="term" value="P:DNA repair"/>
    <property type="evidence" value="ECO:0007669"/>
    <property type="project" value="UniProtKB-KW"/>
</dbReference>
<keyword evidence="8 21" id="KW-0347">Helicase</keyword>
<dbReference type="EC" id="5.6.2.4" evidence="16"/>
<dbReference type="Pfam" id="PF00271">
    <property type="entry name" value="Helicase_C"/>
    <property type="match status" value="1"/>
</dbReference>
<feature type="compositionally biased region" description="Low complexity" evidence="17">
    <location>
        <begin position="537"/>
        <end position="548"/>
    </location>
</feature>
<dbReference type="InterPro" id="IPR036388">
    <property type="entry name" value="WH-like_DNA-bd_sf"/>
</dbReference>
<dbReference type="InterPro" id="IPR002121">
    <property type="entry name" value="HRDC_dom"/>
</dbReference>
<keyword evidence="9" id="KW-0862">Zinc</keyword>
<dbReference type="SMART" id="SM00956">
    <property type="entry name" value="RQC"/>
    <property type="match status" value="1"/>
</dbReference>
<keyword evidence="14" id="KW-0413">Isomerase</keyword>
<dbReference type="GO" id="GO:0043138">
    <property type="term" value="F:3'-5' DNA helicase activity"/>
    <property type="evidence" value="ECO:0007669"/>
    <property type="project" value="UniProtKB-EC"/>
</dbReference>
<dbReference type="RefSeq" id="WP_156718887.1">
    <property type="nucleotide sequence ID" value="NZ_CACRUF010000003.1"/>
</dbReference>
<keyword evidence="13" id="KW-0234">DNA repair</keyword>
<protein>
    <recommendedName>
        <fullName evidence="16">DNA helicase RecQ</fullName>
        <ecNumber evidence="16">5.6.2.4</ecNumber>
    </recommendedName>
</protein>
<feature type="region of interest" description="Disordered" evidence="17">
    <location>
        <begin position="532"/>
        <end position="558"/>
    </location>
</feature>
<keyword evidence="5" id="KW-0547">Nucleotide-binding</keyword>
<evidence type="ECO:0000256" key="1">
    <source>
        <dbReference type="ARBA" id="ARBA00001946"/>
    </source>
</evidence>
<keyword evidence="11" id="KW-0238">DNA-binding</keyword>
<dbReference type="Gene3D" id="1.10.10.10">
    <property type="entry name" value="Winged helix-like DNA-binding domain superfamily/Winged helix DNA-binding domain"/>
    <property type="match status" value="1"/>
</dbReference>
<dbReference type="GO" id="GO:0043590">
    <property type="term" value="C:bacterial nucleoid"/>
    <property type="evidence" value="ECO:0007669"/>
    <property type="project" value="TreeGrafter"/>
</dbReference>
<organism evidence="21">
    <name type="scientific">Veillonella dispar</name>
    <dbReference type="NCBI Taxonomy" id="39778"/>
    <lineage>
        <taxon>Bacteria</taxon>
        <taxon>Bacillati</taxon>
        <taxon>Bacillota</taxon>
        <taxon>Negativicutes</taxon>
        <taxon>Veillonellales</taxon>
        <taxon>Veillonellaceae</taxon>
        <taxon>Veillonella</taxon>
    </lineage>
</organism>
<keyword evidence="10" id="KW-0067">ATP-binding</keyword>
<comment type="cofactor">
    <cofactor evidence="2">
        <name>Zn(2+)</name>
        <dbReference type="ChEBI" id="CHEBI:29105"/>
    </cofactor>
</comment>
<evidence type="ECO:0000313" key="21">
    <source>
        <dbReference type="EMBL" id="VYT62385.1"/>
    </source>
</evidence>
<dbReference type="GO" id="GO:0005524">
    <property type="term" value="F:ATP binding"/>
    <property type="evidence" value="ECO:0007669"/>
    <property type="project" value="UniProtKB-KW"/>
</dbReference>